<dbReference type="EMBL" id="HE573025">
    <property type="protein sequence ID" value="CCC50663.1"/>
    <property type="molecule type" value="Genomic_DNA"/>
</dbReference>
<sequence length="104" mass="12433">MLLINCTQISSPSYLFSFLNFVIFQPLFHLKFVTLPITACLCRTYIFLLTPHHYLFFFIHSKYCLCIYCCGLLFYPIMIIIIKRTQNICIRIWKLTRLTLPKVE</sequence>
<reference evidence="2" key="1">
    <citation type="journal article" date="2012" name="Proc. Natl. Acad. Sci. U.S.A.">
        <title>Antigenic diversity is generated by distinct evolutionary mechanisms in African trypanosome species.</title>
        <authorList>
            <person name="Jackson A.P."/>
            <person name="Berry A."/>
            <person name="Aslett M."/>
            <person name="Allison H.C."/>
            <person name="Burton P."/>
            <person name="Vavrova-Anderson J."/>
            <person name="Brown R."/>
            <person name="Browne H."/>
            <person name="Corton N."/>
            <person name="Hauser H."/>
            <person name="Gamble J."/>
            <person name="Gilderthorp R."/>
            <person name="Marcello L."/>
            <person name="McQuillan J."/>
            <person name="Otto T.D."/>
            <person name="Quail M.A."/>
            <person name="Sanders M.J."/>
            <person name="van Tonder A."/>
            <person name="Ginger M.L."/>
            <person name="Field M.C."/>
            <person name="Barry J.D."/>
            <person name="Hertz-Fowler C."/>
            <person name="Berriman M."/>
        </authorList>
    </citation>
    <scope>NUCLEOTIDE SEQUENCE</scope>
    <source>
        <strain evidence="2">Y486</strain>
    </source>
</reference>
<organism evidence="2">
    <name type="scientific">Trypanosoma vivax (strain Y486)</name>
    <dbReference type="NCBI Taxonomy" id="1055687"/>
    <lineage>
        <taxon>Eukaryota</taxon>
        <taxon>Discoba</taxon>
        <taxon>Euglenozoa</taxon>
        <taxon>Kinetoplastea</taxon>
        <taxon>Metakinetoplastina</taxon>
        <taxon>Trypanosomatida</taxon>
        <taxon>Trypanosomatidae</taxon>
        <taxon>Trypanosoma</taxon>
        <taxon>Duttonella</taxon>
    </lineage>
</organism>
<gene>
    <name evidence="2" type="ORF">TVY486_0904840</name>
</gene>
<evidence type="ECO:0000313" key="2">
    <source>
        <dbReference type="EMBL" id="CCC50663.1"/>
    </source>
</evidence>
<name>G0U308_TRYVY</name>
<dbReference type="AlphaFoldDB" id="G0U308"/>
<evidence type="ECO:0000256" key="1">
    <source>
        <dbReference type="SAM" id="Phobius"/>
    </source>
</evidence>
<feature type="transmembrane region" description="Helical" evidence="1">
    <location>
        <begin position="54"/>
        <end position="82"/>
    </location>
</feature>
<keyword evidence="1" id="KW-0812">Transmembrane</keyword>
<accession>G0U308</accession>
<keyword evidence="1" id="KW-0472">Membrane</keyword>
<proteinExistence type="predicted"/>
<protein>
    <submittedName>
        <fullName evidence="2">Uncharacterized protein</fullName>
    </submittedName>
</protein>
<keyword evidence="1" id="KW-1133">Transmembrane helix</keyword>